<reference evidence="4" key="1">
    <citation type="journal article" date="2020" name="mSystems">
        <title>Genome- and Community-Level Interaction Insights into Carbon Utilization and Element Cycling Functions of Hydrothermarchaeota in Hydrothermal Sediment.</title>
        <authorList>
            <person name="Zhou Z."/>
            <person name="Liu Y."/>
            <person name="Xu W."/>
            <person name="Pan J."/>
            <person name="Luo Z.H."/>
            <person name="Li M."/>
        </authorList>
    </citation>
    <scope>NUCLEOTIDE SEQUENCE [LARGE SCALE GENOMIC DNA]</scope>
    <source>
        <strain evidence="4">SpSt-1257</strain>
    </source>
</reference>
<dbReference type="InterPro" id="IPR013520">
    <property type="entry name" value="Ribonucl_H"/>
</dbReference>
<dbReference type="GO" id="GO:0003887">
    <property type="term" value="F:DNA-directed DNA polymerase activity"/>
    <property type="evidence" value="ECO:0007669"/>
    <property type="project" value="InterPro"/>
</dbReference>
<dbReference type="Gene3D" id="3.30.420.10">
    <property type="entry name" value="Ribonuclease H-like superfamily/Ribonuclease H"/>
    <property type="match status" value="1"/>
</dbReference>
<keyword evidence="4" id="KW-0540">Nuclease</keyword>
<keyword evidence="4" id="KW-0378">Hydrolase</keyword>
<dbReference type="SUPFAM" id="SSF53098">
    <property type="entry name" value="Ribonuclease H-like"/>
    <property type="match status" value="1"/>
</dbReference>
<dbReference type="Pfam" id="PF00929">
    <property type="entry name" value="RNase_T"/>
    <property type="match status" value="1"/>
</dbReference>
<dbReference type="NCBIfam" id="TIGR00573">
    <property type="entry name" value="dnaq"/>
    <property type="match status" value="1"/>
</dbReference>
<name>A0A831YDC5_9AQUI</name>
<dbReference type="GO" id="GO:0008408">
    <property type="term" value="F:3'-5' exonuclease activity"/>
    <property type="evidence" value="ECO:0007669"/>
    <property type="project" value="TreeGrafter"/>
</dbReference>
<feature type="domain" description="Exonuclease" evidence="3">
    <location>
        <begin position="10"/>
        <end position="177"/>
    </location>
</feature>
<comment type="function">
    <text evidence="1">DNA polymerase III is a complex, multichain enzyme responsible for most of the replicative synthesis in bacteria. The epsilon subunit contain the editing function and is a proofreading 3'-5' exonuclease.</text>
</comment>
<evidence type="ECO:0000313" key="4">
    <source>
        <dbReference type="EMBL" id="HEV09173.1"/>
    </source>
</evidence>
<dbReference type="PANTHER" id="PTHR30231:SF41">
    <property type="entry name" value="DNA POLYMERASE III SUBUNIT EPSILON"/>
    <property type="match status" value="1"/>
</dbReference>
<evidence type="ECO:0000256" key="1">
    <source>
        <dbReference type="ARBA" id="ARBA00025483"/>
    </source>
</evidence>
<dbReference type="GO" id="GO:0003677">
    <property type="term" value="F:DNA binding"/>
    <property type="evidence" value="ECO:0007669"/>
    <property type="project" value="InterPro"/>
</dbReference>
<evidence type="ECO:0000259" key="3">
    <source>
        <dbReference type="SMART" id="SM00479"/>
    </source>
</evidence>
<dbReference type="CDD" id="cd06127">
    <property type="entry name" value="DEDDh"/>
    <property type="match status" value="1"/>
</dbReference>
<dbReference type="GO" id="GO:0045004">
    <property type="term" value="P:DNA replication proofreading"/>
    <property type="evidence" value="ECO:0007669"/>
    <property type="project" value="TreeGrafter"/>
</dbReference>
<dbReference type="Proteomes" id="UP000885621">
    <property type="component" value="Unassembled WGS sequence"/>
</dbReference>
<dbReference type="PANTHER" id="PTHR30231">
    <property type="entry name" value="DNA POLYMERASE III SUBUNIT EPSILON"/>
    <property type="match status" value="1"/>
</dbReference>
<dbReference type="InterPro" id="IPR012337">
    <property type="entry name" value="RNaseH-like_sf"/>
</dbReference>
<accession>A0A831YDC5</accession>
<proteinExistence type="predicted"/>
<organism evidence="4">
    <name type="scientific">Sulfurihydrogenibium azorense</name>
    <dbReference type="NCBI Taxonomy" id="309806"/>
    <lineage>
        <taxon>Bacteria</taxon>
        <taxon>Pseudomonadati</taxon>
        <taxon>Aquificota</taxon>
        <taxon>Aquificia</taxon>
        <taxon>Aquificales</taxon>
        <taxon>Hydrogenothermaceae</taxon>
        <taxon>Sulfurihydrogenibium</taxon>
    </lineage>
</organism>
<comment type="subunit">
    <text evidence="2">DNA polymerase III contains a core (composed of alpha, epsilon and theta chains) that associates with a tau subunit. This core dimerizes to form the POLIII' complex. PolIII' associates with the gamma complex (composed of gamma, delta, delta', psi and chi chains) and with the beta chain to form the complete DNA polymerase III complex.</text>
</comment>
<dbReference type="EMBL" id="DSFC01000120">
    <property type="protein sequence ID" value="HEV09173.1"/>
    <property type="molecule type" value="Genomic_DNA"/>
</dbReference>
<dbReference type="GO" id="GO:0005829">
    <property type="term" value="C:cytosol"/>
    <property type="evidence" value="ECO:0007669"/>
    <property type="project" value="TreeGrafter"/>
</dbReference>
<evidence type="ECO:0000256" key="2">
    <source>
        <dbReference type="ARBA" id="ARBA00026073"/>
    </source>
</evidence>
<sequence length="205" mass="23302">MYNLTIEEATFLILDLETTGLNPVNSEIIEIAALKVEGGVVVDKFHTLVKPSIGFIPPNITKLTGITNALVVDKPTIKEVFPQFLEFSENSIIVAHNAQFDLSFLNAVSYQLTGKTIQNPVLCTQTLAKRLFPDIPSKSLVNLAYHFNIPYHKKHRALSDAEVTFELFKKMIEYLYRFNINKVMDLVRLSNGKDLNQTSKRRRYV</sequence>
<dbReference type="InterPro" id="IPR036397">
    <property type="entry name" value="RNaseH_sf"/>
</dbReference>
<comment type="caution">
    <text evidence="4">The sequence shown here is derived from an EMBL/GenBank/DDBJ whole genome shotgun (WGS) entry which is preliminary data.</text>
</comment>
<dbReference type="FunFam" id="3.30.420.10:FF:000045">
    <property type="entry name" value="3'-5' exonuclease DinG"/>
    <property type="match status" value="1"/>
</dbReference>
<gene>
    <name evidence="4" type="ORF">ENO34_02090</name>
</gene>
<dbReference type="AlphaFoldDB" id="A0A831YDC5"/>
<dbReference type="InterPro" id="IPR006054">
    <property type="entry name" value="DnaQ"/>
</dbReference>
<protein>
    <submittedName>
        <fullName evidence="4">3'-5' exonuclease</fullName>
    </submittedName>
</protein>
<keyword evidence="4" id="KW-0269">Exonuclease</keyword>
<dbReference type="SMART" id="SM00479">
    <property type="entry name" value="EXOIII"/>
    <property type="match status" value="1"/>
</dbReference>